<dbReference type="RefSeq" id="WP_234993515.1">
    <property type="nucleotide sequence ID" value="NZ_AP024883.1"/>
</dbReference>
<evidence type="ECO:0000313" key="8">
    <source>
        <dbReference type="Proteomes" id="UP000196125"/>
    </source>
</evidence>
<name>A0A1Y6IRR3_9VIBR</name>
<evidence type="ECO:0000256" key="3">
    <source>
        <dbReference type="SAM" id="MobiDB-lite"/>
    </source>
</evidence>
<evidence type="ECO:0000259" key="5">
    <source>
        <dbReference type="Pfam" id="PF16844"/>
    </source>
</evidence>
<organism evidence="7 8">
    <name type="scientific">Vibrio mangrovi</name>
    <dbReference type="NCBI Taxonomy" id="474394"/>
    <lineage>
        <taxon>Bacteria</taxon>
        <taxon>Pseudomonadati</taxon>
        <taxon>Pseudomonadota</taxon>
        <taxon>Gammaproteobacteria</taxon>
        <taxon>Vibrionales</taxon>
        <taxon>Vibrionaceae</taxon>
        <taxon>Vibrio</taxon>
    </lineage>
</organism>
<reference evidence="7 8" key="1">
    <citation type="submission" date="2017-05" db="EMBL/GenBank/DDBJ databases">
        <authorList>
            <person name="Song R."/>
            <person name="Chenine A.L."/>
            <person name="Ruprecht R.M."/>
        </authorList>
    </citation>
    <scope>NUCLEOTIDE SEQUENCE [LARGE SCALE GENOMIC DNA]</scope>
    <source>
        <strain evidence="7 8">CECT 7927</strain>
    </source>
</reference>
<dbReference type="Pfam" id="PF16844">
    <property type="entry name" value="DIMCO_N"/>
    <property type="match status" value="1"/>
</dbReference>
<proteinExistence type="inferred from homology"/>
<feature type="domain" description="Dinitrogenase iron-molybdenum cofactor biosynthesis" evidence="4">
    <location>
        <begin position="139"/>
        <end position="230"/>
    </location>
</feature>
<gene>
    <name evidence="6" type="ORF">SBX37_14220</name>
    <name evidence="7" type="ORF">VIM7927_00415</name>
</gene>
<dbReference type="InterPro" id="IPR034169">
    <property type="entry name" value="NifX-like"/>
</dbReference>
<evidence type="ECO:0000256" key="1">
    <source>
        <dbReference type="ARBA" id="ARBA00010285"/>
    </source>
</evidence>
<keyword evidence="9" id="KW-1185">Reference proteome</keyword>
<evidence type="ECO:0000313" key="6">
    <source>
        <dbReference type="EMBL" id="MDW6004011.1"/>
    </source>
</evidence>
<evidence type="ECO:0000313" key="7">
    <source>
        <dbReference type="EMBL" id="SMR99192.1"/>
    </source>
</evidence>
<feature type="region of interest" description="Disordered" evidence="3">
    <location>
        <begin position="1"/>
        <end position="33"/>
    </location>
</feature>
<dbReference type="SUPFAM" id="SSF53146">
    <property type="entry name" value="Nitrogenase accessory factor-like"/>
    <property type="match status" value="1"/>
</dbReference>
<keyword evidence="2" id="KW-0535">Nitrogen fixation</keyword>
<dbReference type="InterPro" id="IPR003731">
    <property type="entry name" value="Di-Nase_FeMo-co_biosynth"/>
</dbReference>
<evidence type="ECO:0000313" key="9">
    <source>
        <dbReference type="Proteomes" id="UP001283366"/>
    </source>
</evidence>
<evidence type="ECO:0000256" key="2">
    <source>
        <dbReference type="ARBA" id="ARBA00023231"/>
    </source>
</evidence>
<dbReference type="Pfam" id="PF02579">
    <property type="entry name" value="Nitro_FeMo-Co"/>
    <property type="match status" value="1"/>
</dbReference>
<dbReference type="InterPro" id="IPR051840">
    <property type="entry name" value="NifX/NifY_domain"/>
</dbReference>
<dbReference type="CDD" id="cd00853">
    <property type="entry name" value="NifX"/>
    <property type="match status" value="1"/>
</dbReference>
<dbReference type="Proteomes" id="UP000196125">
    <property type="component" value="Unassembled WGS sequence"/>
</dbReference>
<dbReference type="PANTHER" id="PTHR33937:SF1">
    <property type="entry name" value="IRON-MOLIBDENUM COFACTOR PROCESSING PROTEIN"/>
    <property type="match status" value="1"/>
</dbReference>
<protein>
    <submittedName>
        <fullName evidence="6 7">Dinitrogenase iron-molybdenum cofactor</fullName>
    </submittedName>
</protein>
<dbReference type="Proteomes" id="UP001283366">
    <property type="component" value="Unassembled WGS sequence"/>
</dbReference>
<evidence type="ECO:0000259" key="4">
    <source>
        <dbReference type="Pfam" id="PF02579"/>
    </source>
</evidence>
<feature type="compositionally biased region" description="Polar residues" evidence="3">
    <location>
        <begin position="22"/>
        <end position="33"/>
    </location>
</feature>
<dbReference type="InterPro" id="IPR038127">
    <property type="entry name" value="NafY_N_sf"/>
</dbReference>
<feature type="domain" description="Dinitrogenase iron-molybdenum cofactor N-terminal" evidence="5">
    <location>
        <begin position="37"/>
        <end position="104"/>
    </location>
</feature>
<dbReference type="EMBL" id="JAWRCO010000001">
    <property type="protein sequence ID" value="MDW6004011.1"/>
    <property type="molecule type" value="Genomic_DNA"/>
</dbReference>
<dbReference type="Gene3D" id="3.30.420.130">
    <property type="entry name" value="Dinitrogenase iron-molybdenum cofactor biosynthesis domain"/>
    <property type="match status" value="1"/>
</dbReference>
<sequence>MSQMIYPMNHSDRSSSDRSLSETAQQNGDASGRDTMTAQAALRIALAARQLPGIDVRALLGLLIQHLSAPLSEEKLLKLSPKAFRLMVSSIQGGPGRKETGNAYAVLTQTQPEAEPPRIKAVEPLAAPKLYAAVTSNQGEMIDGHYGSCLNILVYEVNRDSYQLIDIRPVERHLQGEVRSQKLLELIHDCQILFTLSIGGPAAAKVTRADVHPIKRATPTEAGEVMTELSQVICNSPPPWLRKQLGLPPDFSAWLSDDAEAI</sequence>
<feature type="compositionally biased region" description="Basic and acidic residues" evidence="3">
    <location>
        <begin position="10"/>
        <end position="20"/>
    </location>
</feature>
<accession>A0A1Y6IRR3</accession>
<comment type="similarity">
    <text evidence="1">Belongs to the NifX/NifY family.</text>
</comment>
<reference evidence="6 9" key="2">
    <citation type="submission" date="2023-11" db="EMBL/GenBank/DDBJ databases">
        <title>Plant-associative lifestyle of Vibrio porteresiae and its evolutionary dynamics.</title>
        <authorList>
            <person name="Rameshkumar N."/>
            <person name="Kirti K."/>
        </authorList>
    </citation>
    <scope>NUCLEOTIDE SEQUENCE [LARGE SCALE GENOMIC DNA]</scope>
    <source>
        <strain evidence="6 9">MSSRF38</strain>
    </source>
</reference>
<dbReference type="Gene3D" id="1.10.150.590">
    <property type="entry name" value="Dinitrogenase iron-molybdenum cofactor, N-terminal"/>
    <property type="match status" value="1"/>
</dbReference>
<dbReference type="InterPro" id="IPR036105">
    <property type="entry name" value="DiNase_FeMo-co_biosyn_sf"/>
</dbReference>
<dbReference type="PANTHER" id="PTHR33937">
    <property type="entry name" value="IRON-MOLYBDENUM PROTEIN-RELATED-RELATED"/>
    <property type="match status" value="1"/>
</dbReference>
<dbReference type="AlphaFoldDB" id="A0A1Y6IRR3"/>
<dbReference type="EMBL" id="FXXI01000001">
    <property type="protein sequence ID" value="SMR99192.1"/>
    <property type="molecule type" value="Genomic_DNA"/>
</dbReference>
<dbReference type="InterPro" id="IPR031763">
    <property type="entry name" value="NafY_N"/>
</dbReference>